<evidence type="ECO:0000313" key="1">
    <source>
        <dbReference type="EMBL" id="WBM80722.1"/>
    </source>
</evidence>
<sequence length="334" mass="36732">MRQIRSVTIKTMITADAEYNAFGPWVDAVRTLEEVPRLFRDFGCDPTSERLVLKVPRNIPRRDADPTMELYDHLIIAGEDALTVLSRTGSAYGCSTSPYDAVVAVEDSVDLTDGRLRVYSRDGTALQVGYNGSSREVVSRFVDLLRDMSLATAETLRTPDTAPVASMLTFPVGPAVDRRPNAVLNSAAFRATDADLMADWTNLRDREPELHLYAAHPRERVRASGGFVARVLNLFRPTVLHGAIVCGTDLEVQVLSRRDWFGLADRSELSSSRLIVFLARLDSVTVHRHPRYTEASVVTIRSGAASIDVIVPGDSEAERVLLAVAPHSGRSVVD</sequence>
<organism evidence="1 2">
    <name type="scientific">Cryobacterium breve</name>
    <dbReference type="NCBI Taxonomy" id="1259258"/>
    <lineage>
        <taxon>Bacteria</taxon>
        <taxon>Bacillati</taxon>
        <taxon>Actinomycetota</taxon>
        <taxon>Actinomycetes</taxon>
        <taxon>Micrococcales</taxon>
        <taxon>Microbacteriaceae</taxon>
        <taxon>Cryobacterium</taxon>
    </lineage>
</organism>
<dbReference type="RefSeq" id="WP_281535401.1">
    <property type="nucleotide sequence ID" value="NZ_CP075584.1"/>
</dbReference>
<reference evidence="1 2" key="1">
    <citation type="submission" date="2021-05" db="EMBL/GenBank/DDBJ databases">
        <authorList>
            <person name="Kumar R."/>
            <person name="Kumar A."/>
            <person name="Mukhia S."/>
        </authorList>
    </citation>
    <scope>NUCLEOTIDE SEQUENCE [LARGE SCALE GENOMIC DNA]</scope>
    <source>
        <strain evidence="1 2">ERMR7:08</strain>
    </source>
</reference>
<protein>
    <submittedName>
        <fullName evidence="1">Uncharacterized protein</fullName>
    </submittedName>
</protein>
<keyword evidence="2" id="KW-1185">Reference proteome</keyword>
<dbReference type="EMBL" id="CP075584">
    <property type="protein sequence ID" value="WBM80722.1"/>
    <property type="molecule type" value="Genomic_DNA"/>
</dbReference>
<evidence type="ECO:0000313" key="2">
    <source>
        <dbReference type="Proteomes" id="UP001212421"/>
    </source>
</evidence>
<gene>
    <name evidence="1" type="ORF">KIV56_04900</name>
</gene>
<dbReference type="Proteomes" id="UP001212421">
    <property type="component" value="Chromosome"/>
</dbReference>
<proteinExistence type="predicted"/>
<name>A0ABY7NG47_9MICO</name>
<accession>A0ABY7NG47</accession>